<protein>
    <submittedName>
        <fullName evidence="1">Uncharacterized protein</fullName>
    </submittedName>
</protein>
<dbReference type="Proteomes" id="UP001240697">
    <property type="component" value="Chromosome"/>
</dbReference>
<evidence type="ECO:0000313" key="2">
    <source>
        <dbReference type="Proteomes" id="UP001240697"/>
    </source>
</evidence>
<reference evidence="1 2" key="1">
    <citation type="submission" date="2023-05" db="EMBL/GenBank/DDBJ databases">
        <authorList>
            <person name="Yin Y."/>
            <person name="Lu Z."/>
        </authorList>
    </citation>
    <scope>NUCLEOTIDE SEQUENCE [LARGE SCALE GENOMIC DNA]</scope>
    <source>
        <strain evidence="1 2">ZM22</strain>
    </source>
</reference>
<organism evidence="1 2">
    <name type="scientific">Comamonas resistens</name>
    <dbReference type="NCBI Taxonomy" id="3046670"/>
    <lineage>
        <taxon>Bacteria</taxon>
        <taxon>Pseudomonadati</taxon>
        <taxon>Pseudomonadota</taxon>
        <taxon>Betaproteobacteria</taxon>
        <taxon>Burkholderiales</taxon>
        <taxon>Comamonadaceae</taxon>
        <taxon>Comamonas</taxon>
    </lineage>
</organism>
<dbReference type="EMBL" id="CP125947">
    <property type="protein sequence ID" value="WHS64541.1"/>
    <property type="molecule type" value="Genomic_DNA"/>
</dbReference>
<accession>A0ABY8SQN1</accession>
<proteinExistence type="predicted"/>
<dbReference type="RefSeq" id="WP_283485682.1">
    <property type="nucleotide sequence ID" value="NZ_CP125947.1"/>
</dbReference>
<gene>
    <name evidence="1" type="ORF">QMY55_18905</name>
</gene>
<sequence length="129" mass="14188">MQFVFEDSEVAGLQVSADAPHRLTVRFSAARVVEEAGRTGSGEGRWMRLLLICELDTQMDKGLDVSGRLEGGQVLLDGQRLRSLPLPHEIRQPLVLELDFASGAHCRVQGRALQLRPVAAQCTTDSFQC</sequence>
<evidence type="ECO:0000313" key="1">
    <source>
        <dbReference type="EMBL" id="WHS64541.1"/>
    </source>
</evidence>
<name>A0ABY8SQN1_9BURK</name>
<keyword evidence="2" id="KW-1185">Reference proteome</keyword>